<evidence type="ECO:0000313" key="6">
    <source>
        <dbReference type="EMBL" id="XCH46742.1"/>
    </source>
</evidence>
<evidence type="ECO:0000256" key="4">
    <source>
        <dbReference type="RuleBase" id="RU003693"/>
    </source>
</evidence>
<keyword evidence="3 4" id="KW-0663">Pyridoxal phosphate</keyword>
<dbReference type="CDD" id="cd06454">
    <property type="entry name" value="KBL_like"/>
    <property type="match status" value="1"/>
</dbReference>
<evidence type="ECO:0000256" key="3">
    <source>
        <dbReference type="ARBA" id="ARBA00022898"/>
    </source>
</evidence>
<comment type="similarity">
    <text evidence="4">Belongs to the class-II pyridoxal-phosphate-dependent aminotransferase family.</text>
</comment>
<gene>
    <name evidence="6" type="ORF">V4D30_00335</name>
</gene>
<proteinExistence type="inferred from homology"/>
<dbReference type="Gene3D" id="3.90.1150.10">
    <property type="entry name" value="Aspartate Aminotransferase, domain 1"/>
    <property type="match status" value="1"/>
</dbReference>
<feature type="domain" description="Aminotransferase class I/classII large" evidence="5">
    <location>
        <begin position="58"/>
        <end position="398"/>
    </location>
</feature>
<dbReference type="AlphaFoldDB" id="A0AAU8GW88"/>
<dbReference type="Pfam" id="PF00155">
    <property type="entry name" value="Aminotran_1_2"/>
    <property type="match status" value="1"/>
</dbReference>
<dbReference type="EMBL" id="CP144373">
    <property type="protein sequence ID" value="XCH46742.1"/>
    <property type="molecule type" value="Genomic_DNA"/>
</dbReference>
<dbReference type="InterPro" id="IPR001917">
    <property type="entry name" value="Aminotrans_II_pyridoxalP_BS"/>
</dbReference>
<reference evidence="6" key="1">
    <citation type="submission" date="2024-01" db="EMBL/GenBank/DDBJ databases">
        <title>The first autotrophic representatives of the genus Thermodesulfovibrio.</title>
        <authorList>
            <person name="Maltseva A.I."/>
            <person name="Elcheninov A.G."/>
            <person name="Kublanov I.V."/>
            <person name="Lebedinsky A.V."/>
            <person name="Frolov E.N."/>
        </authorList>
    </citation>
    <scope>NUCLEOTIDE SEQUENCE</scope>
    <source>
        <strain evidence="6">3907-1M</strain>
    </source>
</reference>
<dbReference type="Gene3D" id="3.40.640.10">
    <property type="entry name" value="Type I PLP-dependent aspartate aminotransferase-like (Major domain)"/>
    <property type="match status" value="1"/>
</dbReference>
<comment type="cofactor">
    <cofactor evidence="1 4">
        <name>pyridoxal 5'-phosphate</name>
        <dbReference type="ChEBI" id="CHEBI:597326"/>
    </cofactor>
</comment>
<organism evidence="6">
    <name type="scientific">Thermodesulfovibrio autotrophicus</name>
    <dbReference type="NCBI Taxonomy" id="3118333"/>
    <lineage>
        <taxon>Bacteria</taxon>
        <taxon>Pseudomonadati</taxon>
        <taxon>Nitrospirota</taxon>
        <taxon>Thermodesulfovibrionia</taxon>
        <taxon>Thermodesulfovibrionales</taxon>
        <taxon>Thermodesulfovibrionaceae</taxon>
        <taxon>Thermodesulfovibrio</taxon>
    </lineage>
</organism>
<dbReference type="SUPFAM" id="SSF53383">
    <property type="entry name" value="PLP-dependent transferases"/>
    <property type="match status" value="1"/>
</dbReference>
<dbReference type="PROSITE" id="PS00599">
    <property type="entry name" value="AA_TRANSFER_CLASS_2"/>
    <property type="match status" value="1"/>
</dbReference>
<evidence type="ECO:0000256" key="1">
    <source>
        <dbReference type="ARBA" id="ARBA00001933"/>
    </source>
</evidence>
<evidence type="ECO:0000256" key="2">
    <source>
        <dbReference type="ARBA" id="ARBA00022679"/>
    </source>
</evidence>
<evidence type="ECO:0000259" key="5">
    <source>
        <dbReference type="Pfam" id="PF00155"/>
    </source>
</evidence>
<name>A0AAU8GW88_9BACT</name>
<dbReference type="InterPro" id="IPR015422">
    <property type="entry name" value="PyrdxlP-dep_Trfase_small"/>
</dbReference>
<dbReference type="InterPro" id="IPR050087">
    <property type="entry name" value="AON_synthase_class-II"/>
</dbReference>
<keyword evidence="6" id="KW-0032">Aminotransferase</keyword>
<dbReference type="InterPro" id="IPR015424">
    <property type="entry name" value="PyrdxlP-dep_Trfase"/>
</dbReference>
<dbReference type="GO" id="GO:0008483">
    <property type="term" value="F:transaminase activity"/>
    <property type="evidence" value="ECO:0007669"/>
    <property type="project" value="UniProtKB-KW"/>
</dbReference>
<dbReference type="InterPro" id="IPR004839">
    <property type="entry name" value="Aminotransferase_I/II_large"/>
</dbReference>
<dbReference type="InterPro" id="IPR015421">
    <property type="entry name" value="PyrdxlP-dep_Trfase_major"/>
</dbReference>
<dbReference type="PANTHER" id="PTHR13693:SF3">
    <property type="entry name" value="LD36009P"/>
    <property type="match status" value="1"/>
</dbReference>
<keyword evidence="2" id="KW-0808">Transferase</keyword>
<accession>A0AAU8GW88</accession>
<dbReference type="KEGG" id="taut:V4D30_00335"/>
<sequence>MDSKVVQNESMDIRKTDPFEKCFKFKEQLMKIHSMGIYPYFRVIESAQGPEVIMNGRKMIMIGSNNYLGLTNHPKVKEAAINAIKKYGTGCAGSRFLNGTLDIHIELEEKLARFTRKEAALVFTTGFQVNLGVISSLIGKDEVVIIDKMDHASIVDGCRLSFGEVKRYKHNDIEDLERVLKETEGRPKLVVVDGVFSMEGDIVKLPEVVALCKKYGARIMVDDAHGIGVLGQTGRGTAEHFGLEKDVDLIMGTYSKSLASIGGFIAGERDVINYIKHFARAFIFSASPPPASVAAVSAAIDIIESEPERRQQLWKNTNKMLKGFKELGFDIGVAETPIIPVIVGDDELAFKFVMMLQQEGIFANVAVSPAVPPGKALIRTSYMATHTDEHLDRVLEAFKKVGKALGVI</sequence>
<dbReference type="PANTHER" id="PTHR13693">
    <property type="entry name" value="CLASS II AMINOTRANSFERASE/8-AMINO-7-OXONONANOATE SYNTHASE"/>
    <property type="match status" value="1"/>
</dbReference>
<dbReference type="GO" id="GO:0030170">
    <property type="term" value="F:pyridoxal phosphate binding"/>
    <property type="evidence" value="ECO:0007669"/>
    <property type="project" value="InterPro"/>
</dbReference>
<protein>
    <submittedName>
        <fullName evidence="6">Pyridoxal phosphate-dependent aminotransferase family protein</fullName>
    </submittedName>
</protein>
<dbReference type="RefSeq" id="WP_434976078.1">
    <property type="nucleotide sequence ID" value="NZ_CP144373.1"/>
</dbReference>